<keyword evidence="3" id="KW-1185">Reference proteome</keyword>
<dbReference type="InterPro" id="IPR057173">
    <property type="entry name" value="DUF7851"/>
</dbReference>
<organism evidence="2 3">
    <name type="scientific">Marchantia polymorpha</name>
    <name type="common">Common liverwort</name>
    <name type="synonym">Marchantia aquatica</name>
    <dbReference type="NCBI Taxonomy" id="3197"/>
    <lineage>
        <taxon>Eukaryota</taxon>
        <taxon>Viridiplantae</taxon>
        <taxon>Streptophyta</taxon>
        <taxon>Embryophyta</taxon>
        <taxon>Marchantiophyta</taxon>
        <taxon>Marchantiopsida</taxon>
        <taxon>Marchantiidae</taxon>
        <taxon>Marchantiales</taxon>
        <taxon>Marchantiaceae</taxon>
        <taxon>Marchantia</taxon>
    </lineage>
</organism>
<dbReference type="PANTHER" id="PTHR36375">
    <property type="entry name" value="OS05G0459300 PROTEIN"/>
    <property type="match status" value="1"/>
</dbReference>
<name>A0A2R6WS22_MARPO</name>
<dbReference type="Gramene" id="Mp7g04560.1">
    <property type="protein sequence ID" value="Mp7g04560.1.cds1"/>
    <property type="gene ID" value="Mp7g04560"/>
</dbReference>
<feature type="domain" description="DUF7851" evidence="1">
    <location>
        <begin position="19"/>
        <end position="167"/>
    </location>
</feature>
<accession>A0A2R6WS22</accession>
<evidence type="ECO:0000313" key="2">
    <source>
        <dbReference type="EMBL" id="PTQ36652.1"/>
    </source>
</evidence>
<gene>
    <name evidence="2" type="ORF">MARPO_0062s0070</name>
</gene>
<dbReference type="Pfam" id="PF25236">
    <property type="entry name" value="DUF7851"/>
    <property type="match status" value="1"/>
</dbReference>
<dbReference type="AlphaFoldDB" id="A0A2R6WS22"/>
<dbReference type="OrthoDB" id="773579at2759"/>
<evidence type="ECO:0000313" key="3">
    <source>
        <dbReference type="Proteomes" id="UP000244005"/>
    </source>
</evidence>
<reference evidence="3" key="1">
    <citation type="journal article" date="2017" name="Cell">
        <title>Insights into land plant evolution garnered from the Marchantia polymorpha genome.</title>
        <authorList>
            <person name="Bowman J.L."/>
            <person name="Kohchi T."/>
            <person name="Yamato K.T."/>
            <person name="Jenkins J."/>
            <person name="Shu S."/>
            <person name="Ishizaki K."/>
            <person name="Yamaoka S."/>
            <person name="Nishihama R."/>
            <person name="Nakamura Y."/>
            <person name="Berger F."/>
            <person name="Adam C."/>
            <person name="Aki S.S."/>
            <person name="Althoff F."/>
            <person name="Araki T."/>
            <person name="Arteaga-Vazquez M.A."/>
            <person name="Balasubrmanian S."/>
            <person name="Barry K."/>
            <person name="Bauer D."/>
            <person name="Boehm C.R."/>
            <person name="Briginshaw L."/>
            <person name="Caballero-Perez J."/>
            <person name="Catarino B."/>
            <person name="Chen F."/>
            <person name="Chiyoda S."/>
            <person name="Chovatia M."/>
            <person name="Davies K.M."/>
            <person name="Delmans M."/>
            <person name="Demura T."/>
            <person name="Dierschke T."/>
            <person name="Dolan L."/>
            <person name="Dorantes-Acosta A.E."/>
            <person name="Eklund D.M."/>
            <person name="Florent S.N."/>
            <person name="Flores-Sandoval E."/>
            <person name="Fujiyama A."/>
            <person name="Fukuzawa H."/>
            <person name="Galik B."/>
            <person name="Grimanelli D."/>
            <person name="Grimwood J."/>
            <person name="Grossniklaus U."/>
            <person name="Hamada T."/>
            <person name="Haseloff J."/>
            <person name="Hetherington A.J."/>
            <person name="Higo A."/>
            <person name="Hirakawa Y."/>
            <person name="Hundley H.N."/>
            <person name="Ikeda Y."/>
            <person name="Inoue K."/>
            <person name="Inoue S.I."/>
            <person name="Ishida S."/>
            <person name="Jia Q."/>
            <person name="Kakita M."/>
            <person name="Kanazawa T."/>
            <person name="Kawai Y."/>
            <person name="Kawashima T."/>
            <person name="Kennedy M."/>
            <person name="Kinose K."/>
            <person name="Kinoshita T."/>
            <person name="Kohara Y."/>
            <person name="Koide E."/>
            <person name="Komatsu K."/>
            <person name="Kopischke S."/>
            <person name="Kubo M."/>
            <person name="Kyozuka J."/>
            <person name="Lagercrantz U."/>
            <person name="Lin S.S."/>
            <person name="Lindquist E."/>
            <person name="Lipzen A.M."/>
            <person name="Lu C.W."/>
            <person name="De Luna E."/>
            <person name="Martienssen R.A."/>
            <person name="Minamino N."/>
            <person name="Mizutani M."/>
            <person name="Mizutani M."/>
            <person name="Mochizuki N."/>
            <person name="Monte I."/>
            <person name="Mosher R."/>
            <person name="Nagasaki H."/>
            <person name="Nakagami H."/>
            <person name="Naramoto S."/>
            <person name="Nishitani K."/>
            <person name="Ohtani M."/>
            <person name="Okamoto T."/>
            <person name="Okumura M."/>
            <person name="Phillips J."/>
            <person name="Pollak B."/>
            <person name="Reinders A."/>
            <person name="Rovekamp M."/>
            <person name="Sano R."/>
            <person name="Sawa S."/>
            <person name="Schmid M.W."/>
            <person name="Shirakawa M."/>
            <person name="Solano R."/>
            <person name="Spunde A."/>
            <person name="Suetsugu N."/>
            <person name="Sugano S."/>
            <person name="Sugiyama A."/>
            <person name="Sun R."/>
            <person name="Suzuki Y."/>
            <person name="Takenaka M."/>
            <person name="Takezawa D."/>
            <person name="Tomogane H."/>
            <person name="Tsuzuki M."/>
            <person name="Ueda T."/>
            <person name="Umeda M."/>
            <person name="Ward J.M."/>
            <person name="Watanabe Y."/>
            <person name="Yazaki K."/>
            <person name="Yokoyama R."/>
            <person name="Yoshitake Y."/>
            <person name="Yotsui I."/>
            <person name="Zachgo S."/>
            <person name="Schmutz J."/>
        </authorList>
    </citation>
    <scope>NUCLEOTIDE SEQUENCE [LARGE SCALE GENOMIC DNA]</scope>
    <source>
        <strain evidence="3">Tak-1</strain>
    </source>
</reference>
<dbReference type="EMBL" id="KZ772734">
    <property type="protein sequence ID" value="PTQ36652.1"/>
    <property type="molecule type" value="Genomic_DNA"/>
</dbReference>
<dbReference type="Proteomes" id="UP000244005">
    <property type="component" value="Unassembled WGS sequence"/>
</dbReference>
<dbReference type="PANTHER" id="PTHR36375:SF1">
    <property type="entry name" value="OS05G0459300 PROTEIN"/>
    <property type="match status" value="1"/>
</dbReference>
<sequence>MAGVELKQGGMGEMGEMGELEFKSNQEVSGVDFGYQMVERWCTINRVPSPFGAQTLHFAPASTRHRSSQQKQKQQRLRFMCTMPQVGTRRSRRRRKHVIFFFDSDEVERLAERHFPPSVALKNIEDDMLRPLTDCEVARLKVAQRHATFYVYAVKWRGRAFERMPELCDLLLRLPTLLPDDDRFTFIPRPKPVSDKIVLAPRAPSQPIDSRSRAHLRPLPSEAETSKLLKISPKCRAL</sequence>
<evidence type="ECO:0000259" key="1">
    <source>
        <dbReference type="Pfam" id="PF25236"/>
    </source>
</evidence>
<proteinExistence type="predicted"/>
<protein>
    <recommendedName>
        <fullName evidence="1">DUF7851 domain-containing protein</fullName>
    </recommendedName>
</protein>